<proteinExistence type="predicted"/>
<gene>
    <name evidence="1" type="ORF">CH338_29665</name>
</gene>
<dbReference type="EMBL" id="NPEU01000788">
    <property type="protein sequence ID" value="RAI28099.1"/>
    <property type="molecule type" value="Genomic_DNA"/>
</dbReference>
<name>A0A327JNU1_9BRAD</name>
<comment type="caution">
    <text evidence="1">The sequence shown here is derived from an EMBL/GenBank/DDBJ whole genome shotgun (WGS) entry which is preliminary data.</text>
</comment>
<organism evidence="1 2">
    <name type="scientific">Rhodoplanes elegans</name>
    <dbReference type="NCBI Taxonomy" id="29408"/>
    <lineage>
        <taxon>Bacteria</taxon>
        <taxon>Pseudomonadati</taxon>
        <taxon>Pseudomonadota</taxon>
        <taxon>Alphaproteobacteria</taxon>
        <taxon>Hyphomicrobiales</taxon>
        <taxon>Nitrobacteraceae</taxon>
        <taxon>Rhodoplanes</taxon>
    </lineage>
</organism>
<dbReference type="RefSeq" id="WP_111360639.1">
    <property type="nucleotide sequence ID" value="NZ_NHSK01000004.1"/>
</dbReference>
<accession>A0A327JNU1</accession>
<dbReference type="AlphaFoldDB" id="A0A327JNU1"/>
<protein>
    <submittedName>
        <fullName evidence="1">Uncharacterized protein</fullName>
    </submittedName>
</protein>
<reference evidence="1 2" key="1">
    <citation type="submission" date="2017-07" db="EMBL/GenBank/DDBJ databases">
        <title>Draft Genome Sequences of Select Purple Nonsulfur Bacteria.</title>
        <authorList>
            <person name="Lasarre B."/>
            <person name="Mckinlay J.B."/>
        </authorList>
    </citation>
    <scope>NUCLEOTIDE SEQUENCE [LARGE SCALE GENOMIC DNA]</scope>
    <source>
        <strain evidence="1 2">DSM 11907</strain>
    </source>
</reference>
<sequence>MSGLKAKIEGARKLARDSRERAAASLLDVDSVLQCITRAAADGLNTLTIAPEKPLDLSGTEAARELVKKLAAAGASCEWTPRRRGVDGPNVPELTISW</sequence>
<evidence type="ECO:0000313" key="1">
    <source>
        <dbReference type="EMBL" id="RAI28099.1"/>
    </source>
</evidence>
<dbReference type="Proteomes" id="UP000248863">
    <property type="component" value="Unassembled WGS sequence"/>
</dbReference>
<keyword evidence="2" id="KW-1185">Reference proteome</keyword>
<evidence type="ECO:0000313" key="2">
    <source>
        <dbReference type="Proteomes" id="UP000248863"/>
    </source>
</evidence>